<keyword evidence="5" id="KW-1003">Cell membrane</keyword>
<feature type="transmembrane region" description="Helical" evidence="5">
    <location>
        <begin position="332"/>
        <end position="351"/>
    </location>
</feature>
<reference evidence="7 8" key="1">
    <citation type="submission" date="2017-11" db="EMBL/GenBank/DDBJ databases">
        <title>Evolution of Phototrophy in the Chloroflexi Phylum Driven by Horizontal Gene Transfer.</title>
        <authorList>
            <person name="Ward L.M."/>
            <person name="Hemp J."/>
            <person name="Shih P.M."/>
            <person name="Mcglynn S.E."/>
            <person name="Fischer W."/>
        </authorList>
    </citation>
    <scope>NUCLEOTIDE SEQUENCE [LARGE SCALE GENOMIC DNA]</scope>
    <source>
        <strain evidence="7">JP3_7</strain>
    </source>
</reference>
<feature type="transmembrane region" description="Helical" evidence="5">
    <location>
        <begin position="35"/>
        <end position="56"/>
    </location>
</feature>
<evidence type="ECO:0000313" key="7">
    <source>
        <dbReference type="EMBL" id="PJF47492.1"/>
    </source>
</evidence>
<feature type="transmembrane region" description="Helical" evidence="5">
    <location>
        <begin position="269"/>
        <end position="289"/>
    </location>
</feature>
<dbReference type="InterPro" id="IPR018086">
    <property type="entry name" value="NADH_UbQ_OxRdtase_su1_CS"/>
</dbReference>
<dbReference type="PANTHER" id="PTHR11432">
    <property type="entry name" value="NADH DEHYDROGENASE SUBUNIT 1"/>
    <property type="match status" value="1"/>
</dbReference>
<dbReference type="NCBIfam" id="NF004741">
    <property type="entry name" value="PRK06076.1-2"/>
    <property type="match status" value="1"/>
</dbReference>
<keyword evidence="5" id="KW-0830">Ubiquinone</keyword>
<dbReference type="Pfam" id="PF00146">
    <property type="entry name" value="NADHdh"/>
    <property type="match status" value="1"/>
</dbReference>
<keyword evidence="2 5" id="KW-0812">Transmembrane</keyword>
<evidence type="ECO:0000313" key="8">
    <source>
        <dbReference type="Proteomes" id="UP000230790"/>
    </source>
</evidence>
<evidence type="ECO:0000256" key="3">
    <source>
        <dbReference type="ARBA" id="ARBA00022989"/>
    </source>
</evidence>
<name>A0A2M8QCK5_9CHLR</name>
<feature type="transmembrane region" description="Helical" evidence="5">
    <location>
        <begin position="179"/>
        <end position="201"/>
    </location>
</feature>
<evidence type="ECO:0000256" key="6">
    <source>
        <dbReference type="RuleBase" id="RU000471"/>
    </source>
</evidence>
<dbReference type="PANTHER" id="PTHR11432:SF3">
    <property type="entry name" value="NADH-UBIQUINONE OXIDOREDUCTASE CHAIN 1"/>
    <property type="match status" value="1"/>
</dbReference>
<evidence type="ECO:0000256" key="4">
    <source>
        <dbReference type="ARBA" id="ARBA00023136"/>
    </source>
</evidence>
<proteinExistence type="inferred from homology"/>
<comment type="subcellular location">
    <subcellularLocation>
        <location evidence="5 6">Cell membrane</location>
        <topology evidence="5 6">Multi-pass membrane protein</topology>
    </subcellularLocation>
    <subcellularLocation>
        <location evidence="1">Membrane</location>
        <topology evidence="1">Multi-pass membrane protein</topology>
    </subcellularLocation>
</comment>
<comment type="function">
    <text evidence="5">NDH-1 shuttles electrons from NADH, via FMN and iron-sulfur (Fe-S) centers, to quinones in the respiratory chain. The immediate electron acceptor for the enzyme in this species is believed to be ubiquinone. Couples the redox reaction to proton translocation (for every two electrons transferred, four hydrogen ions are translocated across the cytoplasmic membrane), and thus conserves the redox energy in a proton gradient. This subunit may bind ubiquinone.</text>
</comment>
<keyword evidence="5 6" id="KW-0520">NAD</keyword>
<feature type="transmembrane region" description="Helical" evidence="5">
    <location>
        <begin position="137"/>
        <end position="158"/>
    </location>
</feature>
<dbReference type="AlphaFoldDB" id="A0A2M8QCK5"/>
<dbReference type="GO" id="GO:0048038">
    <property type="term" value="F:quinone binding"/>
    <property type="evidence" value="ECO:0007669"/>
    <property type="project" value="UniProtKB-KW"/>
</dbReference>
<protein>
    <recommendedName>
        <fullName evidence="5">NADH-quinone oxidoreductase subunit H</fullName>
        <ecNumber evidence="5">7.1.1.-</ecNumber>
    </recommendedName>
    <alternativeName>
        <fullName evidence="5">NADH dehydrogenase I subunit H</fullName>
    </alternativeName>
    <alternativeName>
        <fullName evidence="5">NDH-1 subunit H</fullName>
    </alternativeName>
</protein>
<gene>
    <name evidence="5" type="primary">nuoH</name>
    <name evidence="7" type="ORF">CUN48_08310</name>
</gene>
<organism evidence="7 8">
    <name type="scientific">Candidatus Thermofonsia Clade 3 bacterium</name>
    <dbReference type="NCBI Taxonomy" id="2364212"/>
    <lineage>
        <taxon>Bacteria</taxon>
        <taxon>Bacillati</taxon>
        <taxon>Chloroflexota</taxon>
        <taxon>Candidatus Thermofontia</taxon>
        <taxon>Candidatus Thermofonsia Clade 3</taxon>
    </lineage>
</organism>
<comment type="caution">
    <text evidence="7">The sequence shown here is derived from an EMBL/GenBank/DDBJ whole genome shotgun (WGS) entry which is preliminary data.</text>
</comment>
<feature type="transmembrane region" description="Helical" evidence="5">
    <location>
        <begin position="102"/>
        <end position="125"/>
    </location>
</feature>
<comment type="catalytic activity">
    <reaction evidence="5">
        <text>a quinone + NADH + 5 H(+)(in) = a quinol + NAD(+) + 4 H(+)(out)</text>
        <dbReference type="Rhea" id="RHEA:57888"/>
        <dbReference type="ChEBI" id="CHEBI:15378"/>
        <dbReference type="ChEBI" id="CHEBI:24646"/>
        <dbReference type="ChEBI" id="CHEBI:57540"/>
        <dbReference type="ChEBI" id="CHEBI:57945"/>
        <dbReference type="ChEBI" id="CHEBI:132124"/>
    </reaction>
</comment>
<dbReference type="GO" id="GO:0016655">
    <property type="term" value="F:oxidoreductase activity, acting on NAD(P)H, quinone or similar compound as acceptor"/>
    <property type="evidence" value="ECO:0007669"/>
    <property type="project" value="UniProtKB-UniRule"/>
</dbReference>
<keyword evidence="3 5" id="KW-1133">Transmembrane helix</keyword>
<dbReference type="GO" id="GO:0009060">
    <property type="term" value="P:aerobic respiration"/>
    <property type="evidence" value="ECO:0007669"/>
    <property type="project" value="TreeGrafter"/>
</dbReference>
<dbReference type="HAMAP" id="MF_01350">
    <property type="entry name" value="NDH1_NuoH"/>
    <property type="match status" value="1"/>
</dbReference>
<keyword evidence="5" id="KW-1278">Translocase</keyword>
<accession>A0A2M8QCK5</accession>
<sequence length="417" mass="44919">MDLINDLLKIIGDFIAGIINSIFGFSPFLADLVTMGLAAVMLCTFAALSFMGLTYVERKVVARIQDRVGPNQAGPFGLLQPIADGIKMFTKEDTTPATADRWVYNLAPLVIAVFALTTYAVLPFAPGVVGTNLNVGVFYIIAMGSGSIVAIIMAGWGSNNKYALLGAFRTVAQLVGYEVPMLLNVLPVVMITGSLSLVDIINQQTTLNGNPGIPFIVFFPFSALVFLISGIAETGRSPFDLLEAESEIVAGFHVEYSGMKFALFFLGEYVNALAVAFVFSTLFLGGYAGPVLPPYIWLMLKAAVVFFIFMWLRGTLPRVRVDQMHNLNWKFFVPVSIVHLVVVMALMKLFVTSPALAQANGGVLVTPGAQAAILFVASLLILIGSLAVVARRARILRLQEAAVLEQRRAENIAAVSA</sequence>
<comment type="similarity">
    <text evidence="5 6">Belongs to the complex I subunit 1 family.</text>
</comment>
<feature type="transmembrane region" description="Helical" evidence="5">
    <location>
        <begin position="295"/>
        <end position="312"/>
    </location>
</feature>
<dbReference type="InterPro" id="IPR001694">
    <property type="entry name" value="NADH_UbQ_OxRdtase_su1/FPO"/>
</dbReference>
<evidence type="ECO:0000256" key="1">
    <source>
        <dbReference type="ARBA" id="ARBA00004141"/>
    </source>
</evidence>
<dbReference type="GO" id="GO:0003954">
    <property type="term" value="F:NADH dehydrogenase activity"/>
    <property type="evidence" value="ECO:0007669"/>
    <property type="project" value="TreeGrafter"/>
</dbReference>
<keyword evidence="5" id="KW-0874">Quinone</keyword>
<dbReference type="EC" id="7.1.1.-" evidence="5"/>
<evidence type="ECO:0000256" key="5">
    <source>
        <dbReference type="HAMAP-Rule" id="MF_01350"/>
    </source>
</evidence>
<feature type="transmembrane region" description="Helical" evidence="5">
    <location>
        <begin position="213"/>
        <end position="232"/>
    </location>
</feature>
<comment type="subunit">
    <text evidence="5">NDH-1 is composed of 14 different subunits. Subunits NuoA, H, J, K, L, M, N constitute the membrane sector of the complex.</text>
</comment>
<evidence type="ECO:0000256" key="2">
    <source>
        <dbReference type="ARBA" id="ARBA00022692"/>
    </source>
</evidence>
<dbReference type="Proteomes" id="UP000230790">
    <property type="component" value="Unassembled WGS sequence"/>
</dbReference>
<feature type="transmembrane region" description="Helical" evidence="5">
    <location>
        <begin position="7"/>
        <end position="29"/>
    </location>
</feature>
<comment type="caution">
    <text evidence="5">Lacks conserved residue(s) required for the propagation of feature annotation.</text>
</comment>
<keyword evidence="4 5" id="KW-0472">Membrane</keyword>
<dbReference type="EMBL" id="PGTN01000046">
    <property type="protein sequence ID" value="PJF47492.1"/>
    <property type="molecule type" value="Genomic_DNA"/>
</dbReference>
<feature type="transmembrane region" description="Helical" evidence="5">
    <location>
        <begin position="371"/>
        <end position="390"/>
    </location>
</feature>
<dbReference type="GO" id="GO:0005886">
    <property type="term" value="C:plasma membrane"/>
    <property type="evidence" value="ECO:0007669"/>
    <property type="project" value="UniProtKB-SubCell"/>
</dbReference>
<dbReference type="PROSITE" id="PS00667">
    <property type="entry name" value="COMPLEX1_ND1_1"/>
    <property type="match status" value="1"/>
</dbReference>